<proteinExistence type="predicted"/>
<protein>
    <submittedName>
        <fullName evidence="2">Uncharacterized protein</fullName>
    </submittedName>
</protein>
<keyword evidence="3" id="KW-1185">Reference proteome</keyword>
<accession>A0ABR2Q8Y9</accession>
<dbReference type="Proteomes" id="UP001396334">
    <property type="component" value="Unassembled WGS sequence"/>
</dbReference>
<sequence length="142" mass="16153">MGADKQLQALLVLLGFEPLPLYFPLRPQHANSGPIPTEERNAKSALTEMPRAKKEFFRTVTLRGHLHLMTRILTGGRFNIRVWGLGGKNAKEIQNSDKKRELFTEQRQKVHLKTFGSWEDSPEKMMMDDPDQGTLAHGLKST</sequence>
<reference evidence="2 3" key="1">
    <citation type="journal article" date="2024" name="G3 (Bethesda)">
        <title>Genome assembly of Hibiscus sabdariffa L. provides insights into metabolisms of medicinal natural products.</title>
        <authorList>
            <person name="Kim T."/>
        </authorList>
    </citation>
    <scope>NUCLEOTIDE SEQUENCE [LARGE SCALE GENOMIC DNA]</scope>
    <source>
        <strain evidence="2">TK-2024</strain>
        <tissue evidence="2">Old leaves</tissue>
    </source>
</reference>
<evidence type="ECO:0000313" key="2">
    <source>
        <dbReference type="EMBL" id="KAK8996976.1"/>
    </source>
</evidence>
<gene>
    <name evidence="2" type="ORF">V6N11_020469</name>
</gene>
<organism evidence="2 3">
    <name type="scientific">Hibiscus sabdariffa</name>
    <name type="common">roselle</name>
    <dbReference type="NCBI Taxonomy" id="183260"/>
    <lineage>
        <taxon>Eukaryota</taxon>
        <taxon>Viridiplantae</taxon>
        <taxon>Streptophyta</taxon>
        <taxon>Embryophyta</taxon>
        <taxon>Tracheophyta</taxon>
        <taxon>Spermatophyta</taxon>
        <taxon>Magnoliopsida</taxon>
        <taxon>eudicotyledons</taxon>
        <taxon>Gunneridae</taxon>
        <taxon>Pentapetalae</taxon>
        <taxon>rosids</taxon>
        <taxon>malvids</taxon>
        <taxon>Malvales</taxon>
        <taxon>Malvaceae</taxon>
        <taxon>Malvoideae</taxon>
        <taxon>Hibiscus</taxon>
    </lineage>
</organism>
<evidence type="ECO:0000256" key="1">
    <source>
        <dbReference type="SAM" id="MobiDB-lite"/>
    </source>
</evidence>
<feature type="region of interest" description="Disordered" evidence="1">
    <location>
        <begin position="116"/>
        <end position="142"/>
    </location>
</feature>
<evidence type="ECO:0000313" key="3">
    <source>
        <dbReference type="Proteomes" id="UP001396334"/>
    </source>
</evidence>
<name>A0ABR2Q8Y9_9ROSI</name>
<comment type="caution">
    <text evidence="2">The sequence shown here is derived from an EMBL/GenBank/DDBJ whole genome shotgun (WGS) entry which is preliminary data.</text>
</comment>
<dbReference type="EMBL" id="JBBPBN010000043">
    <property type="protein sequence ID" value="KAK8996976.1"/>
    <property type="molecule type" value="Genomic_DNA"/>
</dbReference>